<dbReference type="GeneID" id="10030117"/>
<dbReference type="OMA" id="TACGKVW"/>
<feature type="chain" id="PRO_5003187941" evidence="1">
    <location>
        <begin position="22"/>
        <end position="277"/>
    </location>
</feature>
<proteinExistence type="predicted"/>
<dbReference type="Pfam" id="PF17660">
    <property type="entry name" value="BTRD1"/>
    <property type="match status" value="5"/>
</dbReference>
<gene>
    <name evidence="2" type="ORF">MGYG_02346</name>
</gene>
<sequence>MNLSFAALLISAVSLFAVADALEWNLYRSYSATEYAKTLNMTDNKFRLTYISAYANAEGEARYNAIFEKPEYTPAWRTNYGYNGNELNNTFNDLKNKGFRPVLVEGYNINGERHYTSLWENNTESIEWAERRDMSGKEFNTWVKEHKKKGFRLRHLSGYEYNNEQQFTGVFEKRDSAPWKAYVGLSPWEYRIKSYAAKRSGYYPVQISPYTACGKVWFAAIFEKLGNKKDTPVTVFGLDSSRYKMESDVWESRGYKPTMVDGYLDNGEKFAAIFNKV</sequence>
<dbReference type="InterPro" id="IPR049511">
    <property type="entry name" value="PGH-like_rpt"/>
</dbReference>
<evidence type="ECO:0000313" key="3">
    <source>
        <dbReference type="Proteomes" id="UP000002669"/>
    </source>
</evidence>
<dbReference type="AlphaFoldDB" id="E4UR58"/>
<dbReference type="HOGENOM" id="CLU_076340_0_0_1"/>
<evidence type="ECO:0000256" key="1">
    <source>
        <dbReference type="SAM" id="SignalP"/>
    </source>
</evidence>
<name>E4UR58_ARTGP</name>
<keyword evidence="3" id="KW-1185">Reference proteome</keyword>
<dbReference type="EMBL" id="DS989823">
    <property type="protein sequence ID" value="EFQ99333.1"/>
    <property type="molecule type" value="Genomic_DNA"/>
</dbReference>
<protein>
    <submittedName>
        <fullName evidence="2">Uncharacterized protein</fullName>
    </submittedName>
</protein>
<dbReference type="VEuPathDB" id="FungiDB:MGYG_02346"/>
<dbReference type="RefSeq" id="XP_003174816.1">
    <property type="nucleotide sequence ID" value="XM_003174768.1"/>
</dbReference>
<dbReference type="Proteomes" id="UP000002669">
    <property type="component" value="Unassembled WGS sequence"/>
</dbReference>
<reference evidence="3" key="1">
    <citation type="journal article" date="2012" name="MBio">
        <title>Comparative genome analysis of Trichophyton rubrum and related dermatophytes reveals candidate genes involved in infection.</title>
        <authorList>
            <person name="Martinez D.A."/>
            <person name="Oliver B.G."/>
            <person name="Graeser Y."/>
            <person name="Goldberg J.M."/>
            <person name="Li W."/>
            <person name="Martinez-Rossi N.M."/>
            <person name="Monod M."/>
            <person name="Shelest E."/>
            <person name="Barton R.C."/>
            <person name="Birch E."/>
            <person name="Brakhage A.A."/>
            <person name="Chen Z."/>
            <person name="Gurr S.J."/>
            <person name="Heiman D."/>
            <person name="Heitman J."/>
            <person name="Kosti I."/>
            <person name="Rossi A."/>
            <person name="Saif S."/>
            <person name="Samalova M."/>
            <person name="Saunders C.W."/>
            <person name="Shea T."/>
            <person name="Summerbell R.C."/>
            <person name="Xu J."/>
            <person name="Young S."/>
            <person name="Zeng Q."/>
            <person name="Birren B.W."/>
            <person name="Cuomo C.A."/>
            <person name="White T.C."/>
        </authorList>
    </citation>
    <scope>NUCLEOTIDE SEQUENCE [LARGE SCALE GENOMIC DNA]</scope>
    <source>
        <strain evidence="3">ATCC MYA-4604 / CBS 118893</strain>
    </source>
</reference>
<dbReference type="eggNOG" id="ENOG502SMWB">
    <property type="taxonomic scope" value="Eukaryota"/>
</dbReference>
<evidence type="ECO:0000313" key="2">
    <source>
        <dbReference type="EMBL" id="EFQ99333.1"/>
    </source>
</evidence>
<feature type="signal peptide" evidence="1">
    <location>
        <begin position="1"/>
        <end position="21"/>
    </location>
</feature>
<dbReference type="OrthoDB" id="5946976at2759"/>
<keyword evidence="1" id="KW-0732">Signal</keyword>
<accession>E4UR58</accession>
<dbReference type="InParanoid" id="E4UR58"/>
<organism evidence="3">
    <name type="scientific">Arthroderma gypseum (strain ATCC MYA-4604 / CBS 118893)</name>
    <name type="common">Microsporum gypseum</name>
    <dbReference type="NCBI Taxonomy" id="535722"/>
    <lineage>
        <taxon>Eukaryota</taxon>
        <taxon>Fungi</taxon>
        <taxon>Dikarya</taxon>
        <taxon>Ascomycota</taxon>
        <taxon>Pezizomycotina</taxon>
        <taxon>Eurotiomycetes</taxon>
        <taxon>Eurotiomycetidae</taxon>
        <taxon>Onygenales</taxon>
        <taxon>Arthrodermataceae</taxon>
        <taxon>Nannizzia</taxon>
    </lineage>
</organism>